<dbReference type="PANTHER" id="PTHR33254">
    <property type="entry name" value="4-HYDROXY-4-METHYL-2-OXOGLUTARATE ALDOLASE 3-RELATED"/>
    <property type="match status" value="1"/>
</dbReference>
<evidence type="ECO:0000256" key="2">
    <source>
        <dbReference type="ARBA" id="ARBA00016549"/>
    </source>
</evidence>
<dbReference type="RefSeq" id="WP_159409761.1">
    <property type="nucleotide sequence ID" value="NZ_CP026115.2"/>
</dbReference>
<accession>A0A6I6XKL1</accession>
<protein>
    <recommendedName>
        <fullName evidence="2">Putative 4-hydroxy-4-methyl-2-oxoglutarate aldolase</fullName>
    </recommendedName>
    <alternativeName>
        <fullName evidence="5">Regulator of ribonuclease activity homolog</fullName>
    </alternativeName>
    <alternativeName>
        <fullName evidence="6">RraA-like protein</fullName>
    </alternativeName>
</protein>
<evidence type="ECO:0000256" key="5">
    <source>
        <dbReference type="ARBA" id="ARBA00029596"/>
    </source>
</evidence>
<evidence type="ECO:0000256" key="7">
    <source>
        <dbReference type="PIRSR" id="PIRSR605493-1"/>
    </source>
</evidence>
<dbReference type="Proteomes" id="UP000464480">
    <property type="component" value="Chromosome"/>
</dbReference>
<dbReference type="SUPFAM" id="SSF89562">
    <property type="entry name" value="RraA-like"/>
    <property type="match status" value="1"/>
</dbReference>
<gene>
    <name evidence="8" type="ORF">C2H86_08085</name>
</gene>
<proteinExistence type="predicted"/>
<evidence type="ECO:0000256" key="1">
    <source>
        <dbReference type="ARBA" id="ARBA00001968"/>
    </source>
</evidence>
<keyword evidence="4" id="KW-0456">Lyase</keyword>
<dbReference type="InterPro" id="IPR005493">
    <property type="entry name" value="RraA/RraA-like"/>
</dbReference>
<name>A0A6I6XKL1_PSEPU</name>
<dbReference type="PANTHER" id="PTHR33254:SF4">
    <property type="entry name" value="4-HYDROXY-4-METHYL-2-OXOGLUTARATE ALDOLASE 3-RELATED"/>
    <property type="match status" value="1"/>
</dbReference>
<sequence length="208" mass="21812">MNDDDLIAKLREVSFATLGHFLERGFVNYAVRAMVPGGRMVGRAVTLRLTEPDAIAVNRALVALKPGDALVIDMVGDHAHACVGAVTQLAARCAGAAGIIVDGVVTDLNELQACQLPVFARGVTQLTTKLIGSSTCLLNVPVHCAGVEVHPGDIVLADDNGVLILPSSELASVIDKALQSDLAEPDLMARLRNGEPLQEFIATRIGTS</sequence>
<organism evidence="8 9">
    <name type="scientific">Pseudomonas putida</name>
    <name type="common">Arthrobacter siderocapsulatus</name>
    <dbReference type="NCBI Taxonomy" id="303"/>
    <lineage>
        <taxon>Bacteria</taxon>
        <taxon>Pseudomonadati</taxon>
        <taxon>Pseudomonadota</taxon>
        <taxon>Gammaproteobacteria</taxon>
        <taxon>Pseudomonadales</taxon>
        <taxon>Pseudomonadaceae</taxon>
        <taxon>Pseudomonas</taxon>
    </lineage>
</organism>
<dbReference type="AlphaFoldDB" id="A0A6I6XKL1"/>
<evidence type="ECO:0000256" key="4">
    <source>
        <dbReference type="ARBA" id="ARBA00023239"/>
    </source>
</evidence>
<evidence type="ECO:0000256" key="3">
    <source>
        <dbReference type="ARBA" id="ARBA00022723"/>
    </source>
</evidence>
<dbReference type="GO" id="GO:0016829">
    <property type="term" value="F:lyase activity"/>
    <property type="evidence" value="ECO:0007669"/>
    <property type="project" value="UniProtKB-KW"/>
</dbReference>
<keyword evidence="7" id="KW-0460">Magnesium</keyword>
<dbReference type="InterPro" id="IPR036704">
    <property type="entry name" value="RraA/RraA-like_sf"/>
</dbReference>
<dbReference type="Gene3D" id="3.50.30.40">
    <property type="entry name" value="Ribonuclease E inhibitor RraA/RraA-like"/>
    <property type="match status" value="1"/>
</dbReference>
<dbReference type="CDD" id="cd16841">
    <property type="entry name" value="RraA_family"/>
    <property type="match status" value="1"/>
</dbReference>
<comment type="cofactor">
    <cofactor evidence="7">
        <name>Mg(2+)</name>
        <dbReference type="ChEBI" id="CHEBI:18420"/>
    </cofactor>
</comment>
<evidence type="ECO:0000256" key="6">
    <source>
        <dbReference type="ARBA" id="ARBA00030169"/>
    </source>
</evidence>
<dbReference type="EMBL" id="CP026115">
    <property type="protein sequence ID" value="QHG64373.1"/>
    <property type="molecule type" value="Genomic_DNA"/>
</dbReference>
<evidence type="ECO:0000313" key="8">
    <source>
        <dbReference type="EMBL" id="QHG64373.1"/>
    </source>
</evidence>
<dbReference type="GO" id="GO:0046872">
    <property type="term" value="F:metal ion binding"/>
    <property type="evidence" value="ECO:0007669"/>
    <property type="project" value="UniProtKB-KW"/>
</dbReference>
<feature type="binding site" evidence="7">
    <location>
        <position position="107"/>
    </location>
    <ligand>
        <name>Mg(2+)</name>
        <dbReference type="ChEBI" id="CHEBI:18420"/>
    </ligand>
</feature>
<reference evidence="8 9" key="1">
    <citation type="submission" date="2020-02" db="EMBL/GenBank/DDBJ databases">
        <title>Pseudomonas Putida W5 Complete Genome Assembly.</title>
        <authorList>
            <person name="Yuan Z.-C."/>
            <person name="Shaw G.A."/>
            <person name="Cusano A.D."/>
            <person name="Caddey B.J."/>
            <person name="Weselowski B.J."/>
        </authorList>
    </citation>
    <scope>NUCLEOTIDE SEQUENCE [LARGE SCALE GENOMIC DNA]</scope>
    <source>
        <strain evidence="8 9">W5</strain>
    </source>
</reference>
<comment type="cofactor">
    <cofactor evidence="1">
        <name>a divalent metal cation</name>
        <dbReference type="ChEBI" id="CHEBI:60240"/>
    </cofactor>
</comment>
<evidence type="ECO:0000313" key="9">
    <source>
        <dbReference type="Proteomes" id="UP000464480"/>
    </source>
</evidence>
<dbReference type="Pfam" id="PF03737">
    <property type="entry name" value="RraA-like"/>
    <property type="match status" value="1"/>
</dbReference>
<keyword evidence="3 7" id="KW-0479">Metal-binding</keyword>